<dbReference type="InterPro" id="IPR011992">
    <property type="entry name" value="EF-hand-dom_pair"/>
</dbReference>
<dbReference type="EMBL" id="AUPL01002522">
    <property type="protein sequence ID" value="ESL09754.1"/>
    <property type="molecule type" value="Genomic_DNA"/>
</dbReference>
<dbReference type="GO" id="GO:0031514">
    <property type="term" value="C:motile cilium"/>
    <property type="evidence" value="ECO:0007669"/>
    <property type="project" value="TreeGrafter"/>
</dbReference>
<dbReference type="VEuPathDB" id="TriTrypDB:TRSC58_02522"/>
<dbReference type="PANTHER" id="PTHR24274">
    <property type="entry name" value="CILIA- AND FLAGELLA-ASSOCIATED PROTEIN 161"/>
    <property type="match status" value="1"/>
</dbReference>
<dbReference type="InterPro" id="IPR055325">
    <property type="entry name" value="CF161"/>
</dbReference>
<gene>
    <name evidence="1" type="ORF">TRSC58_02522</name>
</gene>
<dbReference type="PANTHER" id="PTHR24274:SF1">
    <property type="entry name" value="CILIA- AND FLAGELLA-ASSOCIATED PROTEIN 161"/>
    <property type="match status" value="1"/>
</dbReference>
<proteinExistence type="predicted"/>
<dbReference type="OrthoDB" id="444540at2759"/>
<keyword evidence="2" id="KW-1185">Reference proteome</keyword>
<name>A0A061J4F9_TRYRA</name>
<protein>
    <recommendedName>
        <fullName evidence="3">EF-hand domain-containing protein</fullName>
    </recommendedName>
</protein>
<evidence type="ECO:0008006" key="3">
    <source>
        <dbReference type="Google" id="ProtNLM"/>
    </source>
</evidence>
<dbReference type="AlphaFoldDB" id="A0A061J4F9"/>
<dbReference type="GO" id="GO:0060271">
    <property type="term" value="P:cilium assembly"/>
    <property type="evidence" value="ECO:0007669"/>
    <property type="project" value="TreeGrafter"/>
</dbReference>
<reference evidence="1 2" key="1">
    <citation type="submission" date="2013-07" db="EMBL/GenBank/DDBJ databases">
        <authorList>
            <person name="Stoco P.H."/>
            <person name="Wagner G."/>
            <person name="Gerber A."/>
            <person name="Zaha A."/>
            <person name="Thompson C."/>
            <person name="Bartholomeu D.C."/>
            <person name="Luckemeyer D.D."/>
            <person name="Bahia D."/>
            <person name="Loreto E."/>
            <person name="Prestes E.B."/>
            <person name="Lima F.M."/>
            <person name="Rodrigues-Luiz G."/>
            <person name="Vallejo G.A."/>
            <person name="Filho J.F."/>
            <person name="Monteiro K.M."/>
            <person name="Tyler K.M."/>
            <person name="de Almeida L.G."/>
            <person name="Ortiz M.F."/>
            <person name="Siervo M.A."/>
            <person name="de Moraes M.H."/>
            <person name="Cunha O.L."/>
            <person name="Mendonca-Neto R."/>
            <person name="Silva R."/>
            <person name="Teixeira S.M."/>
            <person name="Murta S.M."/>
            <person name="Sincero T.C."/>
            <person name="Mendes T.A."/>
            <person name="Urmenyi T.P."/>
            <person name="Silva V.G."/>
            <person name="da Rocha W.D."/>
            <person name="Andersson B."/>
            <person name="Romanha A.J."/>
            <person name="Steindel M."/>
            <person name="de Vasconcelos A.T."/>
            <person name="Grisard E.C."/>
        </authorList>
    </citation>
    <scope>NUCLEOTIDE SEQUENCE [LARGE SCALE GENOMIC DNA]</scope>
    <source>
        <strain evidence="1 2">SC58</strain>
    </source>
</reference>
<organism evidence="1 2">
    <name type="scientific">Trypanosoma rangeli SC58</name>
    <dbReference type="NCBI Taxonomy" id="429131"/>
    <lineage>
        <taxon>Eukaryota</taxon>
        <taxon>Discoba</taxon>
        <taxon>Euglenozoa</taxon>
        <taxon>Kinetoplastea</taxon>
        <taxon>Metakinetoplastina</taxon>
        <taxon>Trypanosomatida</taxon>
        <taxon>Trypanosomatidae</taxon>
        <taxon>Trypanosoma</taxon>
        <taxon>Herpetosoma</taxon>
    </lineage>
</organism>
<evidence type="ECO:0000313" key="2">
    <source>
        <dbReference type="Proteomes" id="UP000031737"/>
    </source>
</evidence>
<evidence type="ECO:0000313" key="1">
    <source>
        <dbReference type="EMBL" id="ESL09754.1"/>
    </source>
</evidence>
<dbReference type="Proteomes" id="UP000031737">
    <property type="component" value="Unassembled WGS sequence"/>
</dbReference>
<dbReference type="SUPFAM" id="SSF47473">
    <property type="entry name" value="EF-hand"/>
    <property type="match status" value="1"/>
</dbReference>
<accession>A0A061J4F9</accession>
<comment type="caution">
    <text evidence="1">The sequence shown here is derived from an EMBL/GenBank/DDBJ whole genome shotgun (WGS) entry which is preliminary data.</text>
</comment>
<sequence length="586" mass="64612">MSRFCSSYSFPQCRNITHVPLAAGSLWYTAGRKRAMHDPSVPMAYSPGVLIGNWYEEMRAREDKVDFYKSVAKIGATRGGAPLALTDVTDLSDLKDVVVIGQPLQLVNVATGAALALDTALRFAPKPPHQFLVTAADAPQPQVRSTWVLHRAKDENNTAYTRELREGNVLHYGQRVRIANEDALPDGFCYLRSGVRDIGHAGRQLLTAALGACKDDVFVVVKPGERRDDIRDGAPVQLGDAVAFFHATTNHPIRCTRALQNTSFGYEFEVSCSFPDVTHSRSLAAVTSHPENLFFIGGATQAAQKSMSSSATAALRSRSDRSKEMHLTMSSGIGLDLVIARIREGALRFGGRLGFRTLSKALRTACNEHRRTLLSREQLLRGVRLMGVVMQPMELDAVFKRFDSIGNGLIVAQDFLREVRGDAPPHRLDAVIEAFQRLTIEGGGSVDYKDMLNLYRFNASQLPDVEEGVISAAEAVFDFINSWPGKNDMATVTLEEFVAYYTDVSPAVDDDARFLATLQRCWVIPETNAYKSGHPRRHVTVLHADDTTETIAIPDSLVIDIRDAATVREVLLQHGVRDIKDIQATM</sequence>
<dbReference type="Gene3D" id="1.10.238.10">
    <property type="entry name" value="EF-hand"/>
    <property type="match status" value="1"/>
</dbReference>